<reference evidence="1 2" key="1">
    <citation type="journal article" date="2021" name="Elife">
        <title>Chloroplast acquisition without the gene transfer in kleptoplastic sea slugs, Plakobranchus ocellatus.</title>
        <authorList>
            <person name="Maeda T."/>
            <person name="Takahashi S."/>
            <person name="Yoshida T."/>
            <person name="Shimamura S."/>
            <person name="Takaki Y."/>
            <person name="Nagai Y."/>
            <person name="Toyoda A."/>
            <person name="Suzuki Y."/>
            <person name="Arimoto A."/>
            <person name="Ishii H."/>
            <person name="Satoh N."/>
            <person name="Nishiyama T."/>
            <person name="Hasebe M."/>
            <person name="Maruyama T."/>
            <person name="Minagawa J."/>
            <person name="Obokata J."/>
            <person name="Shigenobu S."/>
        </authorList>
    </citation>
    <scope>NUCLEOTIDE SEQUENCE [LARGE SCALE GENOMIC DNA]</scope>
</reference>
<gene>
    <name evidence="1" type="ORF">PoB_006882400</name>
</gene>
<protein>
    <submittedName>
        <fullName evidence="1">Uncharacterized protein</fullName>
    </submittedName>
</protein>
<organism evidence="1 2">
    <name type="scientific">Plakobranchus ocellatus</name>
    <dbReference type="NCBI Taxonomy" id="259542"/>
    <lineage>
        <taxon>Eukaryota</taxon>
        <taxon>Metazoa</taxon>
        <taxon>Spiralia</taxon>
        <taxon>Lophotrochozoa</taxon>
        <taxon>Mollusca</taxon>
        <taxon>Gastropoda</taxon>
        <taxon>Heterobranchia</taxon>
        <taxon>Euthyneura</taxon>
        <taxon>Panpulmonata</taxon>
        <taxon>Sacoglossa</taxon>
        <taxon>Placobranchoidea</taxon>
        <taxon>Plakobranchidae</taxon>
        <taxon>Plakobranchus</taxon>
    </lineage>
</organism>
<proteinExistence type="predicted"/>
<dbReference type="Proteomes" id="UP000735302">
    <property type="component" value="Unassembled WGS sequence"/>
</dbReference>
<keyword evidence="2" id="KW-1185">Reference proteome</keyword>
<dbReference type="EMBL" id="BLXT01007780">
    <property type="protein sequence ID" value="GFO42319.1"/>
    <property type="molecule type" value="Genomic_DNA"/>
</dbReference>
<comment type="caution">
    <text evidence="1">The sequence shown here is derived from an EMBL/GenBank/DDBJ whole genome shotgun (WGS) entry which is preliminary data.</text>
</comment>
<evidence type="ECO:0000313" key="1">
    <source>
        <dbReference type="EMBL" id="GFO42319.1"/>
    </source>
</evidence>
<accession>A0AAV4DDP1</accession>
<evidence type="ECO:0000313" key="2">
    <source>
        <dbReference type="Proteomes" id="UP000735302"/>
    </source>
</evidence>
<name>A0AAV4DDP1_9GAST</name>
<dbReference type="AlphaFoldDB" id="A0AAV4DDP1"/>
<sequence length="170" mass="19237">MWAFTSSFQTATLFLFKRPRLFLDVQKPCKKIIKGEIDIIPRHAGVRLQPLPLCATDKLTITGQQIDATDDHSSASTIRLTKTHYNEILLLIVSFLRLKFVRGIAQMVERLADIRKITDTVLNLVTILYLLPVSDYRCKDEGNKGSKGKRLSDALEHPRFATIVPNMGLT</sequence>